<feature type="coiled-coil region" evidence="9">
    <location>
        <begin position="459"/>
        <end position="486"/>
    </location>
</feature>
<name>A0A4R2P375_9FLAO</name>
<dbReference type="Proteomes" id="UP000294564">
    <property type="component" value="Unassembled WGS sequence"/>
</dbReference>
<dbReference type="SUPFAM" id="SSF56322">
    <property type="entry name" value="ADC synthase"/>
    <property type="match status" value="1"/>
</dbReference>
<comment type="function">
    <text evidence="7">Part of a heterotetrameric complex that catalyzes the two-step biosynthesis of anthranilate, an intermediate in the biosynthesis of L-tryptophan. In the first step, the glutamine-binding beta subunit (TrpG) of anthranilate synthase (AS) provides the glutamine amidotransferase activity which generates ammonia as a substrate that, along with chorismate, is used in the second step, catalyzed by the large alpha subunit of AS (TrpE) to produce anthranilate. In the absence of TrpG, TrpE can synthesize anthranilate directly from chorismate and high concentrations of ammonia.</text>
</comment>
<evidence type="ECO:0000256" key="5">
    <source>
        <dbReference type="ARBA" id="ARBA00022842"/>
    </source>
</evidence>
<dbReference type="InterPro" id="IPR019999">
    <property type="entry name" value="Anth_synth_I-like"/>
</dbReference>
<protein>
    <recommendedName>
        <fullName evidence="3">Anthranilate synthase component 1</fullName>
    </recommendedName>
</protein>
<comment type="caution">
    <text evidence="12">The sequence shown here is derived from an EMBL/GenBank/DDBJ whole genome shotgun (WGS) entry which is preliminary data.</text>
</comment>
<feature type="domain" description="Anthranilate synthase component I N-terminal" evidence="11">
    <location>
        <begin position="39"/>
        <end position="181"/>
    </location>
</feature>
<evidence type="ECO:0000259" key="11">
    <source>
        <dbReference type="Pfam" id="PF04715"/>
    </source>
</evidence>
<proteinExistence type="predicted"/>
<evidence type="ECO:0000256" key="3">
    <source>
        <dbReference type="ARBA" id="ARBA00020653"/>
    </source>
</evidence>
<organism evidence="12 13">
    <name type="scientific">Tenacibaculum skagerrakense</name>
    <dbReference type="NCBI Taxonomy" id="186571"/>
    <lineage>
        <taxon>Bacteria</taxon>
        <taxon>Pseudomonadati</taxon>
        <taxon>Bacteroidota</taxon>
        <taxon>Flavobacteriia</taxon>
        <taxon>Flavobacteriales</taxon>
        <taxon>Flavobacteriaceae</taxon>
        <taxon>Tenacibaculum</taxon>
    </lineage>
</organism>
<evidence type="ECO:0000259" key="10">
    <source>
        <dbReference type="Pfam" id="PF00425"/>
    </source>
</evidence>
<dbReference type="InterPro" id="IPR005801">
    <property type="entry name" value="ADC_synthase"/>
</dbReference>
<sequence>MLYININEKGLSHDKPFFIDQIKMKPLQFKTICKQKIADTVTPVGLYLRLRDKYSNTLLLESSDYHSKEESFSFICIEPIISFKADKNDFSVSIKNKEIQRQKIDRNFNELYKDFTQLIDLDCDEKLKSFNGLYGYTTYDSVQYFETIKLTNPDAPSAIPMMQYSFYRFIIAINHFNDEMQLIENLEAGEESRLEEIKTIIEAQAFNTQKFEIQGEETSNVTSEEFIENVKKAKAHCKRGDVFQLVLSRQFQQHYKGDEFNVYRALRSINPSPYLFYFDYGSFKLMGSSPEAQIKINNGKAIINPIAGTFRRTGDMAEDIKLGKKLSEDKKETAEHVMLVDLARNDLSKHAENVTVEVFKEVQYFSHVIHLVSTVQGQLKGDPIKIVGDTFPAGTLSGAPKYKAMQLIDTYENQSRGFYGGAVGILGLNGDVNLAIGIRSFVSKNNVLYYQAGAGIVIHSDEEKELQEVNNKLAALKKALTLAEKI</sequence>
<comment type="cofactor">
    <cofactor evidence="1">
        <name>Mg(2+)</name>
        <dbReference type="ChEBI" id="CHEBI:18420"/>
    </cofactor>
</comment>
<dbReference type="Pfam" id="PF00425">
    <property type="entry name" value="Chorismate_bind"/>
    <property type="match status" value="1"/>
</dbReference>
<feature type="domain" description="Chorismate-utilising enzyme C-terminal" evidence="10">
    <location>
        <begin position="223"/>
        <end position="472"/>
    </location>
</feature>
<keyword evidence="6" id="KW-0456">Lyase</keyword>
<dbReference type="GO" id="GO:0004049">
    <property type="term" value="F:anthranilate synthase activity"/>
    <property type="evidence" value="ECO:0007669"/>
    <property type="project" value="UniProtKB-EC"/>
</dbReference>
<keyword evidence="13" id="KW-1185">Reference proteome</keyword>
<comment type="subunit">
    <text evidence="2">Heterotetramer consisting of two non-identical subunits: a beta subunit (TrpG) and a large alpha subunit (TrpE).</text>
</comment>
<dbReference type="InterPro" id="IPR006805">
    <property type="entry name" value="Anth_synth_I_N"/>
</dbReference>
<evidence type="ECO:0000256" key="8">
    <source>
        <dbReference type="ARBA" id="ARBA00047683"/>
    </source>
</evidence>
<evidence type="ECO:0000313" key="12">
    <source>
        <dbReference type="EMBL" id="TCP28598.1"/>
    </source>
</evidence>
<comment type="catalytic activity">
    <reaction evidence="8">
        <text>chorismate + L-glutamine = anthranilate + pyruvate + L-glutamate + H(+)</text>
        <dbReference type="Rhea" id="RHEA:21732"/>
        <dbReference type="ChEBI" id="CHEBI:15361"/>
        <dbReference type="ChEBI" id="CHEBI:15378"/>
        <dbReference type="ChEBI" id="CHEBI:16567"/>
        <dbReference type="ChEBI" id="CHEBI:29748"/>
        <dbReference type="ChEBI" id="CHEBI:29985"/>
        <dbReference type="ChEBI" id="CHEBI:58359"/>
        <dbReference type="EC" id="4.1.3.27"/>
    </reaction>
</comment>
<evidence type="ECO:0000256" key="6">
    <source>
        <dbReference type="ARBA" id="ARBA00023239"/>
    </source>
</evidence>
<evidence type="ECO:0000256" key="1">
    <source>
        <dbReference type="ARBA" id="ARBA00001946"/>
    </source>
</evidence>
<dbReference type="PRINTS" id="PR00095">
    <property type="entry name" value="ANTSNTHASEI"/>
</dbReference>
<keyword evidence="4" id="KW-0479">Metal-binding</keyword>
<dbReference type="EMBL" id="SLXM01000001">
    <property type="protein sequence ID" value="TCP28598.1"/>
    <property type="molecule type" value="Genomic_DNA"/>
</dbReference>
<dbReference type="PANTHER" id="PTHR11236">
    <property type="entry name" value="AMINOBENZOATE/ANTHRANILATE SYNTHASE"/>
    <property type="match status" value="1"/>
</dbReference>
<accession>A0A4R2P375</accession>
<dbReference type="Pfam" id="PF04715">
    <property type="entry name" value="Anth_synt_I_N"/>
    <property type="match status" value="1"/>
</dbReference>
<evidence type="ECO:0000313" key="13">
    <source>
        <dbReference type="Proteomes" id="UP000294564"/>
    </source>
</evidence>
<keyword evidence="9" id="KW-0175">Coiled coil</keyword>
<dbReference type="AlphaFoldDB" id="A0A4R2P375"/>
<reference evidence="12 13" key="1">
    <citation type="submission" date="2019-03" db="EMBL/GenBank/DDBJ databases">
        <title>Genomic Encyclopedia of Type Strains, Phase IV (KMG-IV): sequencing the most valuable type-strain genomes for metagenomic binning, comparative biology and taxonomic classification.</title>
        <authorList>
            <person name="Goeker M."/>
        </authorList>
    </citation>
    <scope>NUCLEOTIDE SEQUENCE [LARGE SCALE GENOMIC DNA]</scope>
    <source>
        <strain evidence="12 13">DSM 14836</strain>
    </source>
</reference>
<evidence type="ECO:0000256" key="7">
    <source>
        <dbReference type="ARBA" id="ARBA00025634"/>
    </source>
</evidence>
<dbReference type="Gene3D" id="3.60.120.10">
    <property type="entry name" value="Anthranilate synthase"/>
    <property type="match status" value="1"/>
</dbReference>
<evidence type="ECO:0000256" key="2">
    <source>
        <dbReference type="ARBA" id="ARBA00011575"/>
    </source>
</evidence>
<evidence type="ECO:0000256" key="4">
    <source>
        <dbReference type="ARBA" id="ARBA00022723"/>
    </source>
</evidence>
<keyword evidence="5" id="KW-0460">Magnesium</keyword>
<gene>
    <name evidence="12" type="ORF">EV195_101778</name>
</gene>
<dbReference type="GO" id="GO:0046872">
    <property type="term" value="F:metal ion binding"/>
    <property type="evidence" value="ECO:0007669"/>
    <property type="project" value="UniProtKB-KW"/>
</dbReference>
<dbReference type="PANTHER" id="PTHR11236:SF48">
    <property type="entry name" value="ISOCHORISMATE SYNTHASE MENF"/>
    <property type="match status" value="1"/>
</dbReference>
<dbReference type="InterPro" id="IPR015890">
    <property type="entry name" value="Chorismate_C"/>
</dbReference>
<dbReference type="GO" id="GO:0000162">
    <property type="term" value="P:L-tryptophan biosynthetic process"/>
    <property type="evidence" value="ECO:0007669"/>
    <property type="project" value="TreeGrafter"/>
</dbReference>
<evidence type="ECO:0000256" key="9">
    <source>
        <dbReference type="SAM" id="Coils"/>
    </source>
</evidence>